<dbReference type="STRING" id="329726.AM1_5036"/>
<name>B0C5Z0_ACAM1</name>
<dbReference type="OrthoDB" id="9812993at2"/>
<evidence type="ECO:0000256" key="4">
    <source>
        <dbReference type="PROSITE-ProRule" id="PRU00335"/>
    </source>
</evidence>
<reference evidence="6 7" key="1">
    <citation type="journal article" date="2008" name="Proc. Natl. Acad. Sci. U.S.A.">
        <title>Niche adaptation and genome expansion in the chlorophyll d-producing cyanobacterium Acaryochloris marina.</title>
        <authorList>
            <person name="Swingley W.D."/>
            <person name="Chen M."/>
            <person name="Cheung P.C."/>
            <person name="Conrad A.L."/>
            <person name="Dejesa L.C."/>
            <person name="Hao J."/>
            <person name="Honchak B.M."/>
            <person name="Karbach L.E."/>
            <person name="Kurdoglu A."/>
            <person name="Lahiri S."/>
            <person name="Mastrian S.D."/>
            <person name="Miyashita H."/>
            <person name="Page L."/>
            <person name="Ramakrishna P."/>
            <person name="Satoh S."/>
            <person name="Sattley W.M."/>
            <person name="Shimada Y."/>
            <person name="Taylor H.L."/>
            <person name="Tomo T."/>
            <person name="Tsuchiya T."/>
            <person name="Wang Z.T."/>
            <person name="Raymond J."/>
            <person name="Mimuro M."/>
            <person name="Blankenship R.E."/>
            <person name="Touchman J.W."/>
        </authorList>
    </citation>
    <scope>NUCLEOTIDE SEQUENCE [LARGE SCALE GENOMIC DNA]</scope>
    <source>
        <strain evidence="7">MBIC 11017</strain>
    </source>
</reference>
<proteinExistence type="predicted"/>
<dbReference type="PANTHER" id="PTHR30055:SF238">
    <property type="entry name" value="MYCOFACTOCIN BIOSYNTHESIS TRANSCRIPTIONAL REGULATOR MFTR-RELATED"/>
    <property type="match status" value="1"/>
</dbReference>
<evidence type="ECO:0000256" key="2">
    <source>
        <dbReference type="ARBA" id="ARBA00023125"/>
    </source>
</evidence>
<keyword evidence="7" id="KW-1185">Reference proteome</keyword>
<dbReference type="InterPro" id="IPR023772">
    <property type="entry name" value="DNA-bd_HTH_TetR-type_CS"/>
</dbReference>
<dbReference type="PANTHER" id="PTHR30055">
    <property type="entry name" value="HTH-TYPE TRANSCRIPTIONAL REGULATOR RUTR"/>
    <property type="match status" value="1"/>
</dbReference>
<evidence type="ECO:0000256" key="1">
    <source>
        <dbReference type="ARBA" id="ARBA00023015"/>
    </source>
</evidence>
<dbReference type="Pfam" id="PF00440">
    <property type="entry name" value="TetR_N"/>
    <property type="match status" value="1"/>
</dbReference>
<protein>
    <submittedName>
        <fullName evidence="6">Transcriptional regulator, TetR family, putative</fullName>
    </submittedName>
</protein>
<dbReference type="PRINTS" id="PR00455">
    <property type="entry name" value="HTHTETR"/>
</dbReference>
<evidence type="ECO:0000313" key="6">
    <source>
        <dbReference type="EMBL" id="ABW30002.1"/>
    </source>
</evidence>
<feature type="domain" description="HTH tetR-type" evidence="5">
    <location>
        <begin position="6"/>
        <end position="65"/>
    </location>
</feature>
<gene>
    <name evidence="6" type="ordered locus">AM1_5036</name>
</gene>
<sequence>MARPPKISNENILAIAREIFLEQGVGASTLDIAEQVGISEASIFKRFKTKQTLFAAAMGILEQPPWLSVLADYEPTANVKSELTDICEQMLAFYQDLMPRVLMVMAQGKVSAPLPIVPPPIRDRKLLVGFLDRAVQAGHLRTCDTQTVAQMIIGTIINTVVTQHMIHKLSIQPSMPNFVFPPSETLIKNLIETLWMGIAPDS</sequence>
<dbReference type="KEGG" id="amr:AM1_5036"/>
<dbReference type="GO" id="GO:0000976">
    <property type="term" value="F:transcription cis-regulatory region binding"/>
    <property type="evidence" value="ECO:0007669"/>
    <property type="project" value="TreeGrafter"/>
</dbReference>
<dbReference type="InterPro" id="IPR009057">
    <property type="entry name" value="Homeodomain-like_sf"/>
</dbReference>
<dbReference type="InterPro" id="IPR050109">
    <property type="entry name" value="HTH-type_TetR-like_transc_reg"/>
</dbReference>
<keyword evidence="2 4" id="KW-0238">DNA-binding</keyword>
<keyword evidence="3" id="KW-0804">Transcription</keyword>
<dbReference type="HOGENOM" id="CLU_069356_37_0_3"/>
<dbReference type="GO" id="GO:0003700">
    <property type="term" value="F:DNA-binding transcription factor activity"/>
    <property type="evidence" value="ECO:0007669"/>
    <property type="project" value="TreeGrafter"/>
</dbReference>
<evidence type="ECO:0000259" key="5">
    <source>
        <dbReference type="PROSITE" id="PS50977"/>
    </source>
</evidence>
<dbReference type="Gene3D" id="1.10.357.10">
    <property type="entry name" value="Tetracycline Repressor, domain 2"/>
    <property type="match status" value="1"/>
</dbReference>
<accession>B0C5Z0</accession>
<evidence type="ECO:0000256" key="3">
    <source>
        <dbReference type="ARBA" id="ARBA00023163"/>
    </source>
</evidence>
<dbReference type="InterPro" id="IPR001647">
    <property type="entry name" value="HTH_TetR"/>
</dbReference>
<dbReference type="AlphaFoldDB" id="B0C5Z0"/>
<feature type="DNA-binding region" description="H-T-H motif" evidence="4">
    <location>
        <begin position="28"/>
        <end position="47"/>
    </location>
</feature>
<dbReference type="RefSeq" id="WP_012165273.1">
    <property type="nucleotide sequence ID" value="NC_009925.1"/>
</dbReference>
<dbReference type="eggNOG" id="COG1309">
    <property type="taxonomic scope" value="Bacteria"/>
</dbReference>
<dbReference type="PROSITE" id="PS01081">
    <property type="entry name" value="HTH_TETR_1"/>
    <property type="match status" value="1"/>
</dbReference>
<dbReference type="InterPro" id="IPR036271">
    <property type="entry name" value="Tet_transcr_reg_TetR-rel_C_sf"/>
</dbReference>
<dbReference type="PROSITE" id="PS50977">
    <property type="entry name" value="HTH_TETR_2"/>
    <property type="match status" value="1"/>
</dbReference>
<keyword evidence="1" id="KW-0805">Transcription regulation</keyword>
<dbReference type="Proteomes" id="UP000000268">
    <property type="component" value="Chromosome"/>
</dbReference>
<evidence type="ECO:0000313" key="7">
    <source>
        <dbReference type="Proteomes" id="UP000000268"/>
    </source>
</evidence>
<dbReference type="EMBL" id="CP000828">
    <property type="protein sequence ID" value="ABW30002.1"/>
    <property type="molecule type" value="Genomic_DNA"/>
</dbReference>
<organism evidence="6 7">
    <name type="scientific">Acaryochloris marina (strain MBIC 11017)</name>
    <dbReference type="NCBI Taxonomy" id="329726"/>
    <lineage>
        <taxon>Bacteria</taxon>
        <taxon>Bacillati</taxon>
        <taxon>Cyanobacteriota</taxon>
        <taxon>Cyanophyceae</taxon>
        <taxon>Acaryochloridales</taxon>
        <taxon>Acaryochloridaceae</taxon>
        <taxon>Acaryochloris</taxon>
    </lineage>
</organism>
<dbReference type="SUPFAM" id="SSF46689">
    <property type="entry name" value="Homeodomain-like"/>
    <property type="match status" value="1"/>
</dbReference>
<dbReference type="SUPFAM" id="SSF48498">
    <property type="entry name" value="Tetracyclin repressor-like, C-terminal domain"/>
    <property type="match status" value="1"/>
</dbReference>